<accession>A0AAV4BQZ0</accession>
<dbReference type="Proteomes" id="UP000735302">
    <property type="component" value="Unassembled WGS sequence"/>
</dbReference>
<gene>
    <name evidence="1" type="ORF">PoB_004726400</name>
</gene>
<dbReference type="AlphaFoldDB" id="A0AAV4BQZ0"/>
<evidence type="ECO:0000313" key="2">
    <source>
        <dbReference type="Proteomes" id="UP000735302"/>
    </source>
</evidence>
<sequence>MRSQSPEKDNALEVEFIQVYSRLSAALNLFINPGRRCGLRRRLFFKPRFKLGRAARTRTPDATQPPCRRLASNTHTHFLSGNCAFYNDKCDQRHSTFIVRVETPTAKSFIFIKYI</sequence>
<comment type="caution">
    <text evidence="1">The sequence shown here is derived from an EMBL/GenBank/DDBJ whole genome shotgun (WGS) entry which is preliminary data.</text>
</comment>
<dbReference type="EMBL" id="BLXT01005191">
    <property type="protein sequence ID" value="GFO20759.1"/>
    <property type="molecule type" value="Genomic_DNA"/>
</dbReference>
<evidence type="ECO:0000313" key="1">
    <source>
        <dbReference type="EMBL" id="GFO20759.1"/>
    </source>
</evidence>
<protein>
    <submittedName>
        <fullName evidence="1">Uncharacterized protein</fullName>
    </submittedName>
</protein>
<reference evidence="1 2" key="1">
    <citation type="journal article" date="2021" name="Elife">
        <title>Chloroplast acquisition without the gene transfer in kleptoplastic sea slugs, Plakobranchus ocellatus.</title>
        <authorList>
            <person name="Maeda T."/>
            <person name="Takahashi S."/>
            <person name="Yoshida T."/>
            <person name="Shimamura S."/>
            <person name="Takaki Y."/>
            <person name="Nagai Y."/>
            <person name="Toyoda A."/>
            <person name="Suzuki Y."/>
            <person name="Arimoto A."/>
            <person name="Ishii H."/>
            <person name="Satoh N."/>
            <person name="Nishiyama T."/>
            <person name="Hasebe M."/>
            <person name="Maruyama T."/>
            <person name="Minagawa J."/>
            <person name="Obokata J."/>
            <person name="Shigenobu S."/>
        </authorList>
    </citation>
    <scope>NUCLEOTIDE SEQUENCE [LARGE SCALE GENOMIC DNA]</scope>
</reference>
<organism evidence="1 2">
    <name type="scientific">Plakobranchus ocellatus</name>
    <dbReference type="NCBI Taxonomy" id="259542"/>
    <lineage>
        <taxon>Eukaryota</taxon>
        <taxon>Metazoa</taxon>
        <taxon>Spiralia</taxon>
        <taxon>Lophotrochozoa</taxon>
        <taxon>Mollusca</taxon>
        <taxon>Gastropoda</taxon>
        <taxon>Heterobranchia</taxon>
        <taxon>Euthyneura</taxon>
        <taxon>Panpulmonata</taxon>
        <taxon>Sacoglossa</taxon>
        <taxon>Placobranchoidea</taxon>
        <taxon>Plakobranchidae</taxon>
        <taxon>Plakobranchus</taxon>
    </lineage>
</organism>
<proteinExistence type="predicted"/>
<name>A0AAV4BQZ0_9GAST</name>
<keyword evidence="2" id="KW-1185">Reference proteome</keyword>